<organism evidence="1 2">
    <name type="scientific">Pantoea rodasii</name>
    <dbReference type="NCBI Taxonomy" id="1076549"/>
    <lineage>
        <taxon>Bacteria</taxon>
        <taxon>Pseudomonadati</taxon>
        <taxon>Pseudomonadota</taxon>
        <taxon>Gammaproteobacteria</taxon>
        <taxon>Enterobacterales</taxon>
        <taxon>Erwiniaceae</taxon>
        <taxon>Pantoea</taxon>
    </lineage>
</organism>
<reference evidence="1 2" key="1">
    <citation type="submission" date="2017-11" db="EMBL/GenBank/DDBJ databases">
        <title>The genome sequence of Pantoea rodasii DSM 26611.</title>
        <authorList>
            <person name="Gao J."/>
            <person name="Mao X."/>
            <person name="Sun J."/>
        </authorList>
    </citation>
    <scope>NUCLEOTIDE SEQUENCE [LARGE SCALE GENOMIC DNA]</scope>
    <source>
        <strain evidence="1 2">DSM 26611</strain>
    </source>
</reference>
<protein>
    <submittedName>
        <fullName evidence="1">Uncharacterized protein</fullName>
    </submittedName>
</protein>
<sequence>MIKRFSFCAAHGQPASAASASALYHRGRPGLMFLDVPPNGHVFAWSQPGAGKSALFHSMIQDALKTGRAGGQHDQ</sequence>
<evidence type="ECO:0000313" key="1">
    <source>
        <dbReference type="EMBL" id="PJZ05509.1"/>
    </source>
</evidence>
<name>A0A2M9WDB8_9GAMM</name>
<keyword evidence="2" id="KW-1185">Reference proteome</keyword>
<gene>
    <name evidence="1" type="ORF">PRCB_10725</name>
</gene>
<comment type="caution">
    <text evidence="1">The sequence shown here is derived from an EMBL/GenBank/DDBJ whole genome shotgun (WGS) entry which is preliminary data.</text>
</comment>
<dbReference type="Proteomes" id="UP000232062">
    <property type="component" value="Unassembled WGS sequence"/>
</dbReference>
<accession>A0A2M9WDB8</accession>
<dbReference type="STRING" id="1076549.HA45_22730"/>
<proteinExistence type="predicted"/>
<dbReference type="EMBL" id="PIQI01000015">
    <property type="protein sequence ID" value="PJZ05509.1"/>
    <property type="molecule type" value="Genomic_DNA"/>
</dbReference>
<evidence type="ECO:0000313" key="2">
    <source>
        <dbReference type="Proteomes" id="UP000232062"/>
    </source>
</evidence>
<dbReference type="AlphaFoldDB" id="A0A2M9WDB8"/>